<accession>A0A0E9WWX8</accession>
<sequence>MLVVKRYFKALKVTDNAIKRSNQEVLGNQQNYCSTVHLRMKSYLVRLLSFDPNGSTSNFSTL</sequence>
<reference evidence="1" key="2">
    <citation type="journal article" date="2015" name="Fish Shellfish Immunol.">
        <title>Early steps in the European eel (Anguilla anguilla)-Vibrio vulnificus interaction in the gills: Role of the RtxA13 toxin.</title>
        <authorList>
            <person name="Callol A."/>
            <person name="Pajuelo D."/>
            <person name="Ebbesson L."/>
            <person name="Teles M."/>
            <person name="MacKenzie S."/>
            <person name="Amaro C."/>
        </authorList>
    </citation>
    <scope>NUCLEOTIDE SEQUENCE</scope>
</reference>
<protein>
    <submittedName>
        <fullName evidence="1">Uncharacterized protein</fullName>
    </submittedName>
</protein>
<proteinExistence type="predicted"/>
<reference evidence="1" key="1">
    <citation type="submission" date="2014-11" db="EMBL/GenBank/DDBJ databases">
        <authorList>
            <person name="Amaro Gonzalez C."/>
        </authorList>
    </citation>
    <scope>NUCLEOTIDE SEQUENCE</scope>
</reference>
<organism evidence="1">
    <name type="scientific">Anguilla anguilla</name>
    <name type="common">European freshwater eel</name>
    <name type="synonym">Muraena anguilla</name>
    <dbReference type="NCBI Taxonomy" id="7936"/>
    <lineage>
        <taxon>Eukaryota</taxon>
        <taxon>Metazoa</taxon>
        <taxon>Chordata</taxon>
        <taxon>Craniata</taxon>
        <taxon>Vertebrata</taxon>
        <taxon>Euteleostomi</taxon>
        <taxon>Actinopterygii</taxon>
        <taxon>Neopterygii</taxon>
        <taxon>Teleostei</taxon>
        <taxon>Anguilliformes</taxon>
        <taxon>Anguillidae</taxon>
        <taxon>Anguilla</taxon>
    </lineage>
</organism>
<dbReference type="EMBL" id="GBXM01013703">
    <property type="protein sequence ID" value="JAH94874.1"/>
    <property type="molecule type" value="Transcribed_RNA"/>
</dbReference>
<name>A0A0E9WWX8_ANGAN</name>
<evidence type="ECO:0000313" key="1">
    <source>
        <dbReference type="EMBL" id="JAH94874.1"/>
    </source>
</evidence>
<dbReference type="AlphaFoldDB" id="A0A0E9WWX8"/>